<evidence type="ECO:0000313" key="1">
    <source>
        <dbReference type="EMBL" id="KKN40761.1"/>
    </source>
</evidence>
<dbReference type="EMBL" id="LAZR01001685">
    <property type="protein sequence ID" value="KKN40761.1"/>
    <property type="molecule type" value="Genomic_DNA"/>
</dbReference>
<protein>
    <submittedName>
        <fullName evidence="1">Uncharacterized protein</fullName>
    </submittedName>
</protein>
<organism evidence="1">
    <name type="scientific">marine sediment metagenome</name>
    <dbReference type="NCBI Taxonomy" id="412755"/>
    <lineage>
        <taxon>unclassified sequences</taxon>
        <taxon>metagenomes</taxon>
        <taxon>ecological metagenomes</taxon>
    </lineage>
</organism>
<sequence length="50" mass="6040">MVLKKVETVFKVRGKKPTRFRFKGNIRLGFRNNQVVEVTEFKETSRRKKK</sequence>
<comment type="caution">
    <text evidence="1">The sequence shown here is derived from an EMBL/GenBank/DDBJ whole genome shotgun (WGS) entry which is preliminary data.</text>
</comment>
<accession>A0A0F9SV64</accession>
<dbReference type="AlphaFoldDB" id="A0A0F9SV64"/>
<proteinExistence type="predicted"/>
<gene>
    <name evidence="1" type="ORF">LCGC14_0729770</name>
</gene>
<reference evidence="1" key="1">
    <citation type="journal article" date="2015" name="Nature">
        <title>Complex archaea that bridge the gap between prokaryotes and eukaryotes.</title>
        <authorList>
            <person name="Spang A."/>
            <person name="Saw J.H."/>
            <person name="Jorgensen S.L."/>
            <person name="Zaremba-Niedzwiedzka K."/>
            <person name="Martijn J."/>
            <person name="Lind A.E."/>
            <person name="van Eijk R."/>
            <person name="Schleper C."/>
            <person name="Guy L."/>
            <person name="Ettema T.J."/>
        </authorList>
    </citation>
    <scope>NUCLEOTIDE SEQUENCE</scope>
</reference>
<name>A0A0F9SV64_9ZZZZ</name>